<dbReference type="Proteomes" id="UP000824540">
    <property type="component" value="Unassembled WGS sequence"/>
</dbReference>
<evidence type="ECO:0000313" key="1">
    <source>
        <dbReference type="EMBL" id="KAG9338564.1"/>
    </source>
</evidence>
<name>A0A8T2NEZ4_9TELE</name>
<evidence type="ECO:0000313" key="2">
    <source>
        <dbReference type="Proteomes" id="UP000824540"/>
    </source>
</evidence>
<reference evidence="1" key="1">
    <citation type="thesis" date="2021" institute="BYU ScholarsArchive" country="Provo, UT, USA">
        <title>Applications of and Algorithms for Genome Assembly and Genomic Analyses with an Emphasis on Marine Teleosts.</title>
        <authorList>
            <person name="Pickett B.D."/>
        </authorList>
    </citation>
    <scope>NUCLEOTIDE SEQUENCE</scope>
    <source>
        <strain evidence="1">HI-2016</strain>
    </source>
</reference>
<sequence>MCQEGPGGMCQFLRRQRAVGSARRSAFGKFNTRPPEIPPVMRFGLMTGRGRTNVTWSAPRRRRTPGRSANVYCIQVYLRSTVFRSISGLLYSGLYQVYCIQIYIRSTVFRSISGGALVGPYLPLLGPALGLQGSGALLHALSEAHIAVVRSVVQLGQLSQGQDVIAGDSEDSQLGQLLPVRVAGHLRRTQGLSGPCATARITSEDHHSAQGIYKKHDKRQA</sequence>
<organism evidence="1 2">
    <name type="scientific">Albula glossodonta</name>
    <name type="common">roundjaw bonefish</name>
    <dbReference type="NCBI Taxonomy" id="121402"/>
    <lineage>
        <taxon>Eukaryota</taxon>
        <taxon>Metazoa</taxon>
        <taxon>Chordata</taxon>
        <taxon>Craniata</taxon>
        <taxon>Vertebrata</taxon>
        <taxon>Euteleostomi</taxon>
        <taxon>Actinopterygii</taxon>
        <taxon>Neopterygii</taxon>
        <taxon>Teleostei</taxon>
        <taxon>Albuliformes</taxon>
        <taxon>Albulidae</taxon>
        <taxon>Albula</taxon>
    </lineage>
</organism>
<accession>A0A8T2NEZ4</accession>
<proteinExistence type="predicted"/>
<dbReference type="EMBL" id="JAFBMS010000065">
    <property type="protein sequence ID" value="KAG9338564.1"/>
    <property type="molecule type" value="Genomic_DNA"/>
</dbReference>
<gene>
    <name evidence="1" type="ORF">JZ751_025622</name>
</gene>
<dbReference type="AlphaFoldDB" id="A0A8T2NEZ4"/>
<protein>
    <submittedName>
        <fullName evidence="1">Uncharacterized protein</fullName>
    </submittedName>
</protein>
<keyword evidence="2" id="KW-1185">Reference proteome</keyword>
<comment type="caution">
    <text evidence="1">The sequence shown here is derived from an EMBL/GenBank/DDBJ whole genome shotgun (WGS) entry which is preliminary data.</text>
</comment>